<comment type="caution">
    <text evidence="16">The sequence shown here is derived from an EMBL/GenBank/DDBJ whole genome shotgun (WGS) entry which is preliminary data.</text>
</comment>
<feature type="domain" description="Thiamine pyrophosphate enzyme TPP-binding" evidence="14">
    <location>
        <begin position="456"/>
        <end position="587"/>
    </location>
</feature>
<dbReference type="InterPro" id="IPR011766">
    <property type="entry name" value="TPP_enzyme_TPP-bd"/>
</dbReference>
<dbReference type="CDD" id="cd07038">
    <property type="entry name" value="TPP_PYR_PDC_IPDC_like"/>
    <property type="match status" value="1"/>
</dbReference>
<evidence type="ECO:0000256" key="7">
    <source>
        <dbReference type="ARBA" id="ARBA00022793"/>
    </source>
</evidence>
<feature type="binding site" evidence="11">
    <location>
        <position position="537"/>
    </location>
    <ligand>
        <name>Mg(2+)</name>
        <dbReference type="ChEBI" id="CHEBI:18420"/>
    </ligand>
</feature>
<evidence type="ECO:0000256" key="2">
    <source>
        <dbReference type="ARBA" id="ARBA00001964"/>
    </source>
</evidence>
<comment type="catalytic activity">
    <reaction evidence="1">
        <text>a 2-oxocarboxylate + H(+) = an aldehyde + CO2</text>
        <dbReference type="Rhea" id="RHEA:11628"/>
        <dbReference type="ChEBI" id="CHEBI:15378"/>
        <dbReference type="ChEBI" id="CHEBI:16526"/>
        <dbReference type="ChEBI" id="CHEBI:17478"/>
        <dbReference type="ChEBI" id="CHEBI:35179"/>
        <dbReference type="EC" id="4.1.1.1"/>
    </reaction>
</comment>
<comment type="similarity">
    <text evidence="3 12">Belongs to the TPP enzyme family.</text>
</comment>
<comment type="cofactor">
    <cofactor evidence="11">
        <name>Mg(2+)</name>
        <dbReference type="ChEBI" id="CHEBI:18420"/>
    </cofactor>
    <text evidence="11">Binds 1 Mg(2+) per subunit.</text>
</comment>
<evidence type="ECO:0000256" key="6">
    <source>
        <dbReference type="ARBA" id="ARBA00022723"/>
    </source>
</evidence>
<keyword evidence="10" id="KW-0456">Lyase</keyword>
<accession>A0A9W4NHW9</accession>
<dbReference type="Pfam" id="PF02775">
    <property type="entry name" value="TPP_enzyme_C"/>
    <property type="match status" value="1"/>
</dbReference>
<sequence>MTMFSNRESIDLFEYLCIQIKRIGIRSVHGVPGDFNLVALDYVEKCGLSWVGNCNELNAGYAADGYARVNGMSALMTVMGVGELSALNAIAGAFAEYVPVVHIIGKPSRQAQKNRLCVHHSLGNGDVNVFDEMSRRVSCLTVNIENAETAPSLIDEAIRTCWIQSRPVSIYIPCDMFRIPIPCQKLHTQHVFGRHMPPDDVRAHEQLIDTAMREIQQAKNPVILVGGYGIQHGAKAELDEFLAQVDFPVFAAGSGLGIVDSRLPRFAGLYVGSCSDERVLSMMKPADLVICIGNIQSDLATSGFSGVIDHTRLIEIQRTETTVKGRVFDCVHVNNVLRAFTAKLRTSSTGSVCVDASQHNSAPSFVGNNTQGPISSVEKTSLFRSGLQMLTTFQKSLNPFPYLWPKATGEMEHLSEKPTSITHDWFWTSLGKWLKAGDIILTETGTASFGIWNTTLPPDSTFIAQYLWSSIGYTVGACEGAAQAVRDSANPTRRTVLFIGDGSLQCGCQELSTIIRQGLTPIMLLTLGVSFVICNNGYTVERLIHGEKQIYNDIQPWDHRLLPAVFGAAPGTYQTHRVESTADLEALWRCASFTNCSFLQVRSSQKNSVSYEGSRSDNFQLIELCVAQEDAPSNLISLARSLHERNA</sequence>
<dbReference type="SUPFAM" id="SSF52518">
    <property type="entry name" value="Thiamin diphosphate-binding fold (THDP-binding)"/>
    <property type="match status" value="2"/>
</dbReference>
<dbReference type="GO" id="GO:0000949">
    <property type="term" value="P:aromatic amino acid family catabolic process to alcohol via Ehrlich pathway"/>
    <property type="evidence" value="ECO:0007669"/>
    <property type="project" value="TreeGrafter"/>
</dbReference>
<comment type="cofactor">
    <cofactor evidence="2">
        <name>thiamine diphosphate</name>
        <dbReference type="ChEBI" id="CHEBI:58937"/>
    </cofactor>
</comment>
<keyword evidence="8 11" id="KW-0460">Magnesium</keyword>
<dbReference type="Proteomes" id="UP001152646">
    <property type="component" value="Unassembled WGS sequence"/>
</dbReference>
<dbReference type="PANTHER" id="PTHR43452:SF30">
    <property type="entry name" value="PYRUVATE DECARBOXYLASE ISOZYME 1-RELATED"/>
    <property type="match status" value="1"/>
</dbReference>
<evidence type="ECO:0000256" key="10">
    <source>
        <dbReference type="ARBA" id="ARBA00023239"/>
    </source>
</evidence>
<dbReference type="InterPro" id="IPR029061">
    <property type="entry name" value="THDP-binding"/>
</dbReference>
<dbReference type="GO" id="GO:0004737">
    <property type="term" value="F:pyruvate decarboxylase activity"/>
    <property type="evidence" value="ECO:0007669"/>
    <property type="project" value="UniProtKB-EC"/>
</dbReference>
<keyword evidence="6 11" id="KW-0479">Metal-binding</keyword>
<protein>
    <recommendedName>
        <fullName evidence="5">Pyruvate decarboxylase</fullName>
        <ecNumber evidence="4">4.1.1.1</ecNumber>
    </recommendedName>
</protein>
<evidence type="ECO:0000256" key="9">
    <source>
        <dbReference type="ARBA" id="ARBA00023052"/>
    </source>
</evidence>
<feature type="binding site" evidence="11">
    <location>
        <position position="535"/>
    </location>
    <ligand>
        <name>Mg(2+)</name>
        <dbReference type="ChEBI" id="CHEBI:18420"/>
    </ligand>
</feature>
<dbReference type="GO" id="GO:0005829">
    <property type="term" value="C:cytosol"/>
    <property type="evidence" value="ECO:0007669"/>
    <property type="project" value="TreeGrafter"/>
</dbReference>
<evidence type="ECO:0000313" key="16">
    <source>
        <dbReference type="EMBL" id="CAG8368872.1"/>
    </source>
</evidence>
<reference evidence="16" key="1">
    <citation type="submission" date="2021-07" db="EMBL/GenBank/DDBJ databases">
        <authorList>
            <person name="Branca A.L. A."/>
        </authorList>
    </citation>
    <scope>NUCLEOTIDE SEQUENCE</scope>
</reference>
<dbReference type="InterPro" id="IPR047214">
    <property type="entry name" value="TPP_PDC_IPDC"/>
</dbReference>
<dbReference type="FunFam" id="3.40.50.970:FF:000024">
    <property type="entry name" value="Pyruvate decarboxylase isozyme"/>
    <property type="match status" value="1"/>
</dbReference>
<dbReference type="PIRSF" id="PIRSF036565">
    <property type="entry name" value="Pyruvt_ip_decrb"/>
    <property type="match status" value="1"/>
</dbReference>
<dbReference type="InterPro" id="IPR012001">
    <property type="entry name" value="Thiamin_PyroP_enz_TPP-bd_dom"/>
</dbReference>
<feature type="domain" description="Thiamine pyrophosphate enzyme central" evidence="13">
    <location>
        <begin position="208"/>
        <end position="327"/>
    </location>
</feature>
<dbReference type="InterPro" id="IPR012110">
    <property type="entry name" value="PDC/IPDC-like"/>
</dbReference>
<dbReference type="EC" id="4.1.1.1" evidence="4"/>
<evidence type="ECO:0000256" key="5">
    <source>
        <dbReference type="ARBA" id="ARBA00014422"/>
    </source>
</evidence>
<evidence type="ECO:0000256" key="3">
    <source>
        <dbReference type="ARBA" id="ARBA00007812"/>
    </source>
</evidence>
<evidence type="ECO:0000256" key="11">
    <source>
        <dbReference type="PIRSR" id="PIRSR036565-2"/>
    </source>
</evidence>
<dbReference type="AlphaFoldDB" id="A0A9W4NHW9"/>
<dbReference type="PANTHER" id="PTHR43452">
    <property type="entry name" value="PYRUVATE DECARBOXYLASE"/>
    <property type="match status" value="1"/>
</dbReference>
<keyword evidence="7" id="KW-0210">Decarboxylase</keyword>
<gene>
    <name evidence="16" type="ORF">PSALAMII_LOCUS4695</name>
</gene>
<proteinExistence type="inferred from homology"/>
<evidence type="ECO:0000259" key="13">
    <source>
        <dbReference type="Pfam" id="PF00205"/>
    </source>
</evidence>
<dbReference type="GO" id="GO:0000287">
    <property type="term" value="F:magnesium ion binding"/>
    <property type="evidence" value="ECO:0007669"/>
    <property type="project" value="InterPro"/>
</dbReference>
<evidence type="ECO:0000256" key="1">
    <source>
        <dbReference type="ARBA" id="ARBA00001041"/>
    </source>
</evidence>
<organism evidence="16 17">
    <name type="scientific">Penicillium salamii</name>
    <dbReference type="NCBI Taxonomy" id="1612424"/>
    <lineage>
        <taxon>Eukaryota</taxon>
        <taxon>Fungi</taxon>
        <taxon>Dikarya</taxon>
        <taxon>Ascomycota</taxon>
        <taxon>Pezizomycotina</taxon>
        <taxon>Eurotiomycetes</taxon>
        <taxon>Eurotiomycetidae</taxon>
        <taxon>Eurotiales</taxon>
        <taxon>Aspergillaceae</taxon>
        <taxon>Penicillium</taxon>
    </lineage>
</organism>
<evidence type="ECO:0000256" key="12">
    <source>
        <dbReference type="RuleBase" id="RU362132"/>
    </source>
</evidence>
<dbReference type="CDD" id="cd02005">
    <property type="entry name" value="TPP_PDC_IPDC"/>
    <property type="match status" value="1"/>
</dbReference>
<dbReference type="Pfam" id="PF00205">
    <property type="entry name" value="TPP_enzyme_M"/>
    <property type="match status" value="1"/>
</dbReference>
<dbReference type="Gene3D" id="3.40.50.1220">
    <property type="entry name" value="TPP-binding domain"/>
    <property type="match status" value="1"/>
</dbReference>
<evidence type="ECO:0000259" key="14">
    <source>
        <dbReference type="Pfam" id="PF02775"/>
    </source>
</evidence>
<dbReference type="GO" id="GO:0030976">
    <property type="term" value="F:thiamine pyrophosphate binding"/>
    <property type="evidence" value="ECO:0007669"/>
    <property type="project" value="InterPro"/>
</dbReference>
<name>A0A9W4NHW9_9EURO</name>
<evidence type="ECO:0000313" key="17">
    <source>
        <dbReference type="Proteomes" id="UP001152646"/>
    </source>
</evidence>
<feature type="domain" description="Thiamine pyrophosphate enzyme N-terminal TPP-binding" evidence="15">
    <location>
        <begin position="13"/>
        <end position="119"/>
    </location>
</feature>
<evidence type="ECO:0000259" key="15">
    <source>
        <dbReference type="Pfam" id="PF02776"/>
    </source>
</evidence>
<dbReference type="Pfam" id="PF02776">
    <property type="entry name" value="TPP_enzyme_N"/>
    <property type="match status" value="1"/>
</dbReference>
<evidence type="ECO:0000256" key="4">
    <source>
        <dbReference type="ARBA" id="ARBA00013202"/>
    </source>
</evidence>
<dbReference type="EMBL" id="CAJVPA010000180">
    <property type="protein sequence ID" value="CAG8368872.1"/>
    <property type="molecule type" value="Genomic_DNA"/>
</dbReference>
<dbReference type="SUPFAM" id="SSF52467">
    <property type="entry name" value="DHS-like NAD/FAD-binding domain"/>
    <property type="match status" value="1"/>
</dbReference>
<dbReference type="InterPro" id="IPR012000">
    <property type="entry name" value="Thiamin_PyroP_enz_cen_dom"/>
</dbReference>
<dbReference type="InterPro" id="IPR047213">
    <property type="entry name" value="TPP_PYR_PDC_IPDC-like"/>
</dbReference>
<dbReference type="OrthoDB" id="3970464at2759"/>
<dbReference type="GO" id="GO:0005634">
    <property type="term" value="C:nucleus"/>
    <property type="evidence" value="ECO:0007669"/>
    <property type="project" value="TreeGrafter"/>
</dbReference>
<dbReference type="Gene3D" id="3.40.50.970">
    <property type="match status" value="2"/>
</dbReference>
<dbReference type="FunFam" id="3.40.50.970:FF:000019">
    <property type="entry name" value="Pyruvate decarboxylase isozyme"/>
    <property type="match status" value="1"/>
</dbReference>
<feature type="binding site" evidence="11">
    <location>
        <position position="501"/>
    </location>
    <ligand>
        <name>Mg(2+)</name>
        <dbReference type="ChEBI" id="CHEBI:18420"/>
    </ligand>
</feature>
<keyword evidence="9 12" id="KW-0786">Thiamine pyrophosphate</keyword>
<dbReference type="InterPro" id="IPR029035">
    <property type="entry name" value="DHS-like_NAD/FAD-binding_dom"/>
</dbReference>
<evidence type="ECO:0000256" key="8">
    <source>
        <dbReference type="ARBA" id="ARBA00022842"/>
    </source>
</evidence>